<protein>
    <submittedName>
        <fullName evidence="3">DUF3857 and transglutaminase domain-containing protein</fullName>
    </submittedName>
</protein>
<accession>A0AAE3SEG0</accession>
<evidence type="ECO:0000313" key="3">
    <source>
        <dbReference type="EMBL" id="MCW3785058.1"/>
    </source>
</evidence>
<evidence type="ECO:0000259" key="1">
    <source>
        <dbReference type="Pfam" id="PF01841"/>
    </source>
</evidence>
<gene>
    <name evidence="3" type="ORF">OM075_01200</name>
</gene>
<sequence>MSYNNSIHKIIYLFIFLTFICNNVFSESNEKYNNYHGVISQLKYTYLIDIADDSLVITQTNTKEVLITNQNSKAFTKDYIFSNAFTSISDIEAFSMIPKENSYEKYKVDQFQETNSTDGSIFYDDSKTIQFSYPSLQKGAKTFLKYTINYKNPRFLRSCYLQSFLPVENAKVVIKVHKDVDLGFKLFNEKVTPISYKTYKKGKYIYHEWETKDVAPYHYASGNYFGINYFSPHIEFYIKQTNIKKSITEYFGTPELLYNFYYDFVKDINKEIPAELINKVKEITEGLNEIDKAKAIYYWIHQNIKYVAYEQGYAGFIPAEASEVFNKRYGDCKGMSSLIKTMMDIAGLPTYLTWVGTRHIPYKYSELTLPSVDNHMIATQFVNDSLIILDGTFKYLDYGVYPYHIQGKQILIGKGPDEFKILNVPVSPASYSVITDSVTIQMKDNLIQGEGKVEYKGFNKVELAYTMDGVKPDNYIKTYSRIFNKGNNKYKVTTQTTSHLFEYDVPANVDYSFEINDYLKSYKDEIYINLNLDKVYQGMLIDTLGTITPMQNDFYCTQKFVTRLIIPEGYEVTYIPKDGAYTNKEFSFNLTYRKEENAIILEKEYILNFFTLLEDKIPEWNNMINALNKNYRRTIVLKKINEQ</sequence>
<dbReference type="EMBL" id="JAPDPJ010000001">
    <property type="protein sequence ID" value="MCW3785058.1"/>
    <property type="molecule type" value="Genomic_DNA"/>
</dbReference>
<evidence type="ECO:0000259" key="2">
    <source>
        <dbReference type="Pfam" id="PF12969"/>
    </source>
</evidence>
<dbReference type="SUPFAM" id="SSF54001">
    <property type="entry name" value="Cysteine proteinases"/>
    <property type="match status" value="1"/>
</dbReference>
<dbReference type="InterPro" id="IPR038765">
    <property type="entry name" value="Papain-like_cys_pep_sf"/>
</dbReference>
<dbReference type="Gene3D" id="2.60.40.3140">
    <property type="match status" value="1"/>
</dbReference>
<feature type="domain" description="DUF3857" evidence="2">
    <location>
        <begin position="60"/>
        <end position="217"/>
    </location>
</feature>
<feature type="domain" description="Transglutaminase-like" evidence="1">
    <location>
        <begin position="282"/>
        <end position="350"/>
    </location>
</feature>
<dbReference type="RefSeq" id="WP_301188629.1">
    <property type="nucleotide sequence ID" value="NZ_JAPDPJ010000001.1"/>
</dbReference>
<reference evidence="3" key="1">
    <citation type="submission" date="2022-10" db="EMBL/GenBank/DDBJ databases">
        <authorList>
            <person name="Yu W.X."/>
        </authorList>
    </citation>
    <scope>NUCLEOTIDE SEQUENCE</scope>
    <source>
        <strain evidence="3">AAT</strain>
    </source>
</reference>
<keyword evidence="4" id="KW-1185">Reference proteome</keyword>
<dbReference type="InterPro" id="IPR002931">
    <property type="entry name" value="Transglutaminase-like"/>
</dbReference>
<dbReference type="Gene3D" id="3.10.620.30">
    <property type="match status" value="1"/>
</dbReference>
<dbReference type="AlphaFoldDB" id="A0AAE3SEG0"/>
<dbReference type="Pfam" id="PF01841">
    <property type="entry name" value="Transglut_core"/>
    <property type="match status" value="1"/>
</dbReference>
<organism evidence="3 4">
    <name type="scientific">Plebeiibacterium sediminum</name>
    <dbReference type="NCBI Taxonomy" id="2992112"/>
    <lineage>
        <taxon>Bacteria</taxon>
        <taxon>Pseudomonadati</taxon>
        <taxon>Bacteroidota</taxon>
        <taxon>Bacteroidia</taxon>
        <taxon>Marinilabiliales</taxon>
        <taxon>Marinilabiliaceae</taxon>
        <taxon>Plebeiibacterium</taxon>
    </lineage>
</organism>
<dbReference type="Proteomes" id="UP001209229">
    <property type="component" value="Unassembled WGS sequence"/>
</dbReference>
<dbReference type="InterPro" id="IPR024618">
    <property type="entry name" value="DUF3857"/>
</dbReference>
<dbReference type="Gene3D" id="2.60.120.1130">
    <property type="match status" value="1"/>
</dbReference>
<dbReference type="Pfam" id="PF12969">
    <property type="entry name" value="DUF3857"/>
    <property type="match status" value="1"/>
</dbReference>
<evidence type="ECO:0000313" key="4">
    <source>
        <dbReference type="Proteomes" id="UP001209229"/>
    </source>
</evidence>
<name>A0AAE3SEG0_9BACT</name>
<comment type="caution">
    <text evidence="3">The sequence shown here is derived from an EMBL/GenBank/DDBJ whole genome shotgun (WGS) entry which is preliminary data.</text>
</comment>
<proteinExistence type="predicted"/>